<protein>
    <submittedName>
        <fullName evidence="1">Uncharacterized protein</fullName>
    </submittedName>
</protein>
<comment type="caution">
    <text evidence="1">The sequence shown here is derived from an EMBL/GenBank/DDBJ whole genome shotgun (WGS) entry which is preliminary data.</text>
</comment>
<reference evidence="1 2" key="1">
    <citation type="journal article" date="2018" name="Front. Plant Sci.">
        <title>Red Clover (Trifolium pratense) and Zigzag Clover (T. medium) - A Picture of Genomic Similarities and Differences.</title>
        <authorList>
            <person name="Dluhosova J."/>
            <person name="Istvanek J."/>
            <person name="Nedelnik J."/>
            <person name="Repkova J."/>
        </authorList>
    </citation>
    <scope>NUCLEOTIDE SEQUENCE [LARGE SCALE GENOMIC DNA]</scope>
    <source>
        <strain evidence="2">cv. 10/8</strain>
        <tissue evidence="1">Leaf</tissue>
    </source>
</reference>
<proteinExistence type="predicted"/>
<organism evidence="1 2">
    <name type="scientific">Trifolium medium</name>
    <dbReference type="NCBI Taxonomy" id="97028"/>
    <lineage>
        <taxon>Eukaryota</taxon>
        <taxon>Viridiplantae</taxon>
        <taxon>Streptophyta</taxon>
        <taxon>Embryophyta</taxon>
        <taxon>Tracheophyta</taxon>
        <taxon>Spermatophyta</taxon>
        <taxon>Magnoliopsida</taxon>
        <taxon>eudicotyledons</taxon>
        <taxon>Gunneridae</taxon>
        <taxon>Pentapetalae</taxon>
        <taxon>rosids</taxon>
        <taxon>fabids</taxon>
        <taxon>Fabales</taxon>
        <taxon>Fabaceae</taxon>
        <taxon>Papilionoideae</taxon>
        <taxon>50 kb inversion clade</taxon>
        <taxon>NPAAA clade</taxon>
        <taxon>Hologalegina</taxon>
        <taxon>IRL clade</taxon>
        <taxon>Trifolieae</taxon>
        <taxon>Trifolium</taxon>
    </lineage>
</organism>
<accession>A0A392PZJ8</accession>
<dbReference type="Proteomes" id="UP000265520">
    <property type="component" value="Unassembled WGS sequence"/>
</dbReference>
<sequence>TWASVWACWEVESPLVDGVGAVYAKVITGLLEAGAMMGGFPVYSGVRFSVFWPVWACAIFR</sequence>
<name>A0A392PZJ8_9FABA</name>
<dbReference type="AlphaFoldDB" id="A0A392PZJ8"/>
<feature type="non-terminal residue" evidence="1">
    <location>
        <position position="1"/>
    </location>
</feature>
<evidence type="ECO:0000313" key="1">
    <source>
        <dbReference type="EMBL" id="MCI17082.1"/>
    </source>
</evidence>
<evidence type="ECO:0000313" key="2">
    <source>
        <dbReference type="Proteomes" id="UP000265520"/>
    </source>
</evidence>
<keyword evidence="2" id="KW-1185">Reference proteome</keyword>
<dbReference type="EMBL" id="LXQA010103792">
    <property type="protein sequence ID" value="MCI17082.1"/>
    <property type="molecule type" value="Genomic_DNA"/>
</dbReference>